<dbReference type="InterPro" id="IPR036412">
    <property type="entry name" value="HAD-like_sf"/>
</dbReference>
<dbReference type="Pfam" id="PF13419">
    <property type="entry name" value="HAD_2"/>
    <property type="match status" value="1"/>
</dbReference>
<keyword evidence="5" id="KW-0378">Hydrolase</keyword>
<dbReference type="NCBIfam" id="TIGR01549">
    <property type="entry name" value="HAD-SF-IA-v1"/>
    <property type="match status" value="1"/>
</dbReference>
<keyword evidence="6" id="KW-1185">Reference proteome</keyword>
<proteinExistence type="inferred from homology"/>
<comment type="similarity">
    <text evidence="3">Belongs to the HAD-like hydrolase superfamily. CbbY/CbbZ/Gph/YieH family.</text>
</comment>
<dbReference type="Gene3D" id="3.40.50.1000">
    <property type="entry name" value="HAD superfamily/HAD-like"/>
    <property type="match status" value="1"/>
</dbReference>
<dbReference type="InterPro" id="IPR050155">
    <property type="entry name" value="HAD-like_hydrolase_sf"/>
</dbReference>
<sequence length="225" mass="24748">MTKLSDTVVIFDLDGTLIDSAPDLTAALNRALLREGLDEIDESKVKALVGEGARALLEKGFALQGKCFPAGRRGDDIVAGYIDDYQRRLSERSAPFPKVRETLERLKARGAALAVCTNKLECLAEPVLADFQLRQYFQMVVAADTFEEKKPSPLPLVNIVEETRRPRAVLIGDTYTDLAAADAAHMPCLIARFGYGQHDRRLSEAAHFDSFEQLPALIGGLWSEA</sequence>
<reference evidence="5" key="1">
    <citation type="submission" date="2022-07" db="EMBL/GenBank/DDBJ databases">
        <title>Parvularcula maris sp. nov., an algicidal bacterium isolated from seawater.</title>
        <authorList>
            <person name="Li F."/>
        </authorList>
    </citation>
    <scope>NUCLEOTIDE SEQUENCE</scope>
    <source>
        <strain evidence="5">BGMRC 0090</strain>
    </source>
</reference>
<evidence type="ECO:0000256" key="3">
    <source>
        <dbReference type="ARBA" id="ARBA00006171"/>
    </source>
</evidence>
<gene>
    <name evidence="5" type="ORF">NOG11_04380</name>
</gene>
<dbReference type="AlphaFoldDB" id="A0A9X2L7T3"/>
<evidence type="ECO:0000256" key="2">
    <source>
        <dbReference type="ARBA" id="ARBA00004818"/>
    </source>
</evidence>
<dbReference type="SUPFAM" id="SSF56784">
    <property type="entry name" value="HAD-like"/>
    <property type="match status" value="1"/>
</dbReference>
<evidence type="ECO:0000313" key="6">
    <source>
        <dbReference type="Proteomes" id="UP001142610"/>
    </source>
</evidence>
<dbReference type="InterPro" id="IPR006439">
    <property type="entry name" value="HAD-SF_hydro_IA"/>
</dbReference>
<dbReference type="SFLD" id="SFLDS00003">
    <property type="entry name" value="Haloacid_Dehalogenase"/>
    <property type="match status" value="1"/>
</dbReference>
<dbReference type="Proteomes" id="UP001142610">
    <property type="component" value="Unassembled WGS sequence"/>
</dbReference>
<dbReference type="EMBL" id="JANIBC010000002">
    <property type="protein sequence ID" value="MCQ8184617.1"/>
    <property type="molecule type" value="Genomic_DNA"/>
</dbReference>
<protein>
    <recommendedName>
        <fullName evidence="4">phosphoglycolate phosphatase</fullName>
        <ecNumber evidence="4">3.1.3.18</ecNumber>
    </recommendedName>
</protein>
<dbReference type="Gene3D" id="1.10.150.240">
    <property type="entry name" value="Putative phosphatase, domain 2"/>
    <property type="match status" value="1"/>
</dbReference>
<dbReference type="SFLD" id="SFLDG01129">
    <property type="entry name" value="C1.5:_HAD__Beta-PGM__Phosphata"/>
    <property type="match status" value="1"/>
</dbReference>
<dbReference type="InterPro" id="IPR023198">
    <property type="entry name" value="PGP-like_dom2"/>
</dbReference>
<name>A0A9X2L7T3_9PROT</name>
<comment type="caution">
    <text evidence="5">The sequence shown here is derived from an EMBL/GenBank/DDBJ whole genome shotgun (WGS) entry which is preliminary data.</text>
</comment>
<dbReference type="PANTHER" id="PTHR43434:SF1">
    <property type="entry name" value="PHOSPHOGLYCOLATE PHOSPHATASE"/>
    <property type="match status" value="1"/>
</dbReference>
<comment type="pathway">
    <text evidence="2">Organic acid metabolism; glycolate biosynthesis; glycolate from 2-phosphoglycolate: step 1/1.</text>
</comment>
<dbReference type="GO" id="GO:0005829">
    <property type="term" value="C:cytosol"/>
    <property type="evidence" value="ECO:0007669"/>
    <property type="project" value="TreeGrafter"/>
</dbReference>
<evidence type="ECO:0000256" key="1">
    <source>
        <dbReference type="ARBA" id="ARBA00000830"/>
    </source>
</evidence>
<dbReference type="GO" id="GO:0008967">
    <property type="term" value="F:phosphoglycolate phosphatase activity"/>
    <property type="evidence" value="ECO:0007669"/>
    <property type="project" value="UniProtKB-EC"/>
</dbReference>
<accession>A0A9X2L7T3</accession>
<dbReference type="PANTHER" id="PTHR43434">
    <property type="entry name" value="PHOSPHOGLYCOLATE PHOSPHATASE"/>
    <property type="match status" value="1"/>
</dbReference>
<evidence type="ECO:0000256" key="4">
    <source>
        <dbReference type="ARBA" id="ARBA00013078"/>
    </source>
</evidence>
<dbReference type="EC" id="3.1.3.18" evidence="4"/>
<evidence type="ECO:0000313" key="5">
    <source>
        <dbReference type="EMBL" id="MCQ8184617.1"/>
    </source>
</evidence>
<dbReference type="InterPro" id="IPR023214">
    <property type="entry name" value="HAD_sf"/>
</dbReference>
<dbReference type="GO" id="GO:0006281">
    <property type="term" value="P:DNA repair"/>
    <property type="evidence" value="ECO:0007669"/>
    <property type="project" value="TreeGrafter"/>
</dbReference>
<organism evidence="5 6">
    <name type="scientific">Parvularcula maris</name>
    <dbReference type="NCBI Taxonomy" id="2965077"/>
    <lineage>
        <taxon>Bacteria</taxon>
        <taxon>Pseudomonadati</taxon>
        <taxon>Pseudomonadota</taxon>
        <taxon>Alphaproteobacteria</taxon>
        <taxon>Parvularculales</taxon>
        <taxon>Parvularculaceae</taxon>
        <taxon>Parvularcula</taxon>
    </lineage>
</organism>
<comment type="catalytic activity">
    <reaction evidence="1">
        <text>2-phosphoglycolate + H2O = glycolate + phosphate</text>
        <dbReference type="Rhea" id="RHEA:14369"/>
        <dbReference type="ChEBI" id="CHEBI:15377"/>
        <dbReference type="ChEBI" id="CHEBI:29805"/>
        <dbReference type="ChEBI" id="CHEBI:43474"/>
        <dbReference type="ChEBI" id="CHEBI:58033"/>
        <dbReference type="EC" id="3.1.3.18"/>
    </reaction>
</comment>
<dbReference type="RefSeq" id="WP_256618466.1">
    <property type="nucleotide sequence ID" value="NZ_JANIBC010000002.1"/>
</dbReference>
<dbReference type="InterPro" id="IPR041492">
    <property type="entry name" value="HAD_2"/>
</dbReference>